<dbReference type="EnsemblMetazoa" id="G12843.1">
    <property type="protein sequence ID" value="G12843.1:cds"/>
    <property type="gene ID" value="G12843"/>
</dbReference>
<dbReference type="Pfam" id="PF00188">
    <property type="entry name" value="CAP"/>
    <property type="match status" value="1"/>
</dbReference>
<dbReference type="SMART" id="SM00198">
    <property type="entry name" value="SCP"/>
    <property type="match status" value="1"/>
</dbReference>
<dbReference type="PRINTS" id="PR00837">
    <property type="entry name" value="V5TPXLIKE"/>
</dbReference>
<feature type="chain" id="PRO_5036449940" description="SCP domain-containing protein" evidence="1">
    <location>
        <begin position="23"/>
        <end position="167"/>
    </location>
</feature>
<evidence type="ECO:0000256" key="1">
    <source>
        <dbReference type="SAM" id="SignalP"/>
    </source>
</evidence>
<accession>A0A8W8I862</accession>
<organism evidence="3 4">
    <name type="scientific">Magallana gigas</name>
    <name type="common">Pacific oyster</name>
    <name type="synonym">Crassostrea gigas</name>
    <dbReference type="NCBI Taxonomy" id="29159"/>
    <lineage>
        <taxon>Eukaryota</taxon>
        <taxon>Metazoa</taxon>
        <taxon>Spiralia</taxon>
        <taxon>Lophotrochozoa</taxon>
        <taxon>Mollusca</taxon>
        <taxon>Bivalvia</taxon>
        <taxon>Autobranchia</taxon>
        <taxon>Pteriomorphia</taxon>
        <taxon>Ostreida</taxon>
        <taxon>Ostreoidea</taxon>
        <taxon>Ostreidae</taxon>
        <taxon>Magallana</taxon>
    </lineage>
</organism>
<dbReference type="SUPFAM" id="SSF55797">
    <property type="entry name" value="PR-1-like"/>
    <property type="match status" value="1"/>
</dbReference>
<dbReference type="OMA" id="NIRSNEC"/>
<dbReference type="Gene3D" id="3.40.33.10">
    <property type="entry name" value="CAP"/>
    <property type="match status" value="1"/>
</dbReference>
<name>A0A8W8I862_MAGGI</name>
<dbReference type="Proteomes" id="UP000005408">
    <property type="component" value="Unassembled WGS sequence"/>
</dbReference>
<dbReference type="InterPro" id="IPR035940">
    <property type="entry name" value="CAP_sf"/>
</dbReference>
<evidence type="ECO:0000313" key="4">
    <source>
        <dbReference type="Proteomes" id="UP000005408"/>
    </source>
</evidence>
<dbReference type="AlphaFoldDB" id="A0A8W8I862"/>
<dbReference type="InterPro" id="IPR001283">
    <property type="entry name" value="CRISP-related"/>
</dbReference>
<dbReference type="PANTHER" id="PTHR10334">
    <property type="entry name" value="CYSTEINE-RICH SECRETORY PROTEIN-RELATED"/>
    <property type="match status" value="1"/>
</dbReference>
<sequence>MNTNLCPFPVLFFLQVLTLCSGNYVQEHNAIRSMVDPPAANMKKLMYSRELESIAQQHASGCSFNHNDHRSRQSHVFSSVGENIFYGRKGDNITDAIEYWREQGDYYNIRTNECQLFKFCEYYTQVTWADSNYVGCGKSDCGENSFIVCNYASSITLNQRPYIPSRL</sequence>
<proteinExistence type="predicted"/>
<protein>
    <recommendedName>
        <fullName evidence="2">SCP domain-containing protein</fullName>
    </recommendedName>
</protein>
<evidence type="ECO:0000313" key="3">
    <source>
        <dbReference type="EnsemblMetazoa" id="G12843.1:cds"/>
    </source>
</evidence>
<feature type="domain" description="SCP" evidence="2">
    <location>
        <begin position="19"/>
        <end position="159"/>
    </location>
</feature>
<reference evidence="3" key="1">
    <citation type="submission" date="2022-08" db="UniProtKB">
        <authorList>
            <consortium name="EnsemblMetazoa"/>
        </authorList>
    </citation>
    <scope>IDENTIFICATION</scope>
    <source>
        <strain evidence="3">05x7-T-G4-1.051#20</strain>
    </source>
</reference>
<keyword evidence="1" id="KW-0732">Signal</keyword>
<keyword evidence="4" id="KW-1185">Reference proteome</keyword>
<dbReference type="InterPro" id="IPR014044">
    <property type="entry name" value="CAP_dom"/>
</dbReference>
<evidence type="ECO:0000259" key="2">
    <source>
        <dbReference type="SMART" id="SM00198"/>
    </source>
</evidence>
<feature type="signal peptide" evidence="1">
    <location>
        <begin position="1"/>
        <end position="22"/>
    </location>
</feature>
<dbReference type="OrthoDB" id="6120460at2759"/>